<feature type="transmembrane region" description="Helical" evidence="1">
    <location>
        <begin position="120"/>
        <end position="147"/>
    </location>
</feature>
<dbReference type="Proteomes" id="UP000295525">
    <property type="component" value="Unassembled WGS sequence"/>
</dbReference>
<proteinExistence type="predicted"/>
<feature type="transmembrane region" description="Helical" evidence="1">
    <location>
        <begin position="80"/>
        <end position="99"/>
    </location>
</feature>
<dbReference type="InterPro" id="IPR021450">
    <property type="entry name" value="DUF3100"/>
</dbReference>
<feature type="transmembrane region" description="Helical" evidence="1">
    <location>
        <begin position="352"/>
        <end position="370"/>
    </location>
</feature>
<keyword evidence="1" id="KW-0812">Transmembrane</keyword>
<organism evidence="2 3">
    <name type="scientific">Paralcaligenes ureilyticus</name>
    <dbReference type="NCBI Taxonomy" id="627131"/>
    <lineage>
        <taxon>Bacteria</taxon>
        <taxon>Pseudomonadati</taxon>
        <taxon>Pseudomonadota</taxon>
        <taxon>Betaproteobacteria</taxon>
        <taxon>Burkholderiales</taxon>
        <taxon>Alcaligenaceae</taxon>
        <taxon>Paralcaligenes</taxon>
    </lineage>
</organism>
<name>A0A4R3LXL3_9BURK</name>
<feature type="transmembrane region" description="Helical" evidence="1">
    <location>
        <begin position="201"/>
        <end position="221"/>
    </location>
</feature>
<keyword evidence="1" id="KW-1133">Transmembrane helix</keyword>
<evidence type="ECO:0000313" key="3">
    <source>
        <dbReference type="Proteomes" id="UP000295525"/>
    </source>
</evidence>
<reference evidence="2 3" key="1">
    <citation type="submission" date="2019-03" db="EMBL/GenBank/DDBJ databases">
        <title>Genomic Encyclopedia of Type Strains, Phase IV (KMG-IV): sequencing the most valuable type-strain genomes for metagenomic binning, comparative biology and taxonomic classification.</title>
        <authorList>
            <person name="Goeker M."/>
        </authorList>
    </citation>
    <scope>NUCLEOTIDE SEQUENCE [LARGE SCALE GENOMIC DNA]</scope>
    <source>
        <strain evidence="2 3">DSM 24591</strain>
    </source>
</reference>
<dbReference type="OrthoDB" id="5451070at2"/>
<evidence type="ECO:0000313" key="2">
    <source>
        <dbReference type="EMBL" id="TCT04519.1"/>
    </source>
</evidence>
<feature type="transmembrane region" description="Helical" evidence="1">
    <location>
        <begin position="376"/>
        <end position="398"/>
    </location>
</feature>
<gene>
    <name evidence="2" type="ORF">EDC26_112112</name>
</gene>
<protein>
    <submittedName>
        <fullName evidence="2">DUF3100 family protein</fullName>
    </submittedName>
</protein>
<comment type="caution">
    <text evidence="2">The sequence shown here is derived from an EMBL/GenBank/DDBJ whole genome shotgun (WGS) entry which is preliminary data.</text>
</comment>
<sequence>MNKANVASHPPGLSGVKLILAASVLALVLSIIAQLIGTYKIKLGTSAIVLFPIIWVVLIAGFVSIQRFKPLSQPIQDVSMSLMMIGITIFLTRLGMLIGPSLGEIKQAGAAIMLQEVGHVFGTVILALPIGVALGLGRAAIGATFSIDREPQLGYMLERFGGDSPEYSGTFAVWLLGSVFGALYVSLLAGVLASTGIFNPLALALGAGVGSASMMAGAAAALSVVHPEIKDQIFVLAGLSNLVTNIVGIYAGYYIALPLAQRLYAFWCKVFRRDPELVSNVAEASANLEKTPPIQLKGLLQATLALVALGIAALIANWVGPKSYASTDILGMVILCAVTALSLALRRLIPQVPAVIWALSIGVVLTTSYLPFGPVIARWVSHLDLISVGVPALGFVGLSLGRDVALLRKLGWRVVVVALVTYTTTYVAAAAIAQFVIER</sequence>
<feature type="transmembrane region" description="Helical" evidence="1">
    <location>
        <begin position="167"/>
        <end position="189"/>
    </location>
</feature>
<dbReference type="EMBL" id="SMAJ01000012">
    <property type="protein sequence ID" value="TCT04519.1"/>
    <property type="molecule type" value="Genomic_DNA"/>
</dbReference>
<feature type="transmembrane region" description="Helical" evidence="1">
    <location>
        <begin position="233"/>
        <end position="256"/>
    </location>
</feature>
<dbReference type="Pfam" id="PF11299">
    <property type="entry name" value="DUF3100"/>
    <property type="match status" value="1"/>
</dbReference>
<feature type="transmembrane region" description="Helical" evidence="1">
    <location>
        <begin position="48"/>
        <end position="68"/>
    </location>
</feature>
<feature type="transmembrane region" description="Helical" evidence="1">
    <location>
        <begin position="410"/>
        <end position="437"/>
    </location>
</feature>
<feature type="transmembrane region" description="Helical" evidence="1">
    <location>
        <begin position="299"/>
        <end position="319"/>
    </location>
</feature>
<dbReference type="AlphaFoldDB" id="A0A4R3LXL3"/>
<keyword evidence="1" id="KW-0472">Membrane</keyword>
<feature type="transmembrane region" description="Helical" evidence="1">
    <location>
        <begin position="325"/>
        <end position="345"/>
    </location>
</feature>
<evidence type="ECO:0000256" key="1">
    <source>
        <dbReference type="SAM" id="Phobius"/>
    </source>
</evidence>
<dbReference type="RefSeq" id="WP_132583939.1">
    <property type="nucleotide sequence ID" value="NZ_SMAJ01000012.1"/>
</dbReference>
<feature type="transmembrane region" description="Helical" evidence="1">
    <location>
        <begin position="18"/>
        <end position="36"/>
    </location>
</feature>
<accession>A0A4R3LXL3</accession>
<keyword evidence="3" id="KW-1185">Reference proteome</keyword>